<accession>A0ABZ2CJ06</accession>
<evidence type="ECO:0000313" key="3">
    <source>
        <dbReference type="Proteomes" id="UP001357223"/>
    </source>
</evidence>
<dbReference type="RefSeq" id="WP_338451910.1">
    <property type="nucleotide sequence ID" value="NZ_CP137640.1"/>
</dbReference>
<evidence type="ECO:0000313" key="2">
    <source>
        <dbReference type="EMBL" id="WVX83018.1"/>
    </source>
</evidence>
<name>A0ABZ2CJ06_9BACI</name>
<sequence>MSFSGFTESDFEVFSIDGLENRMDALITHIRPKLDALGEHFAPTLSAMTGNEMFAHVAKHARRKVHPPNDTWVAFANNSRGYKMLPHFQIGLWGSHVFIWFAMIYEAPQKAEYGKILQAKVNEIHHEIPNNFVWSIDHMKPDVFKHADLNKDELQDMFVRLQTIKKAEILCGYQIPRKEAINMSGQQMIDQIQNVFTQVLPLYKLVQ</sequence>
<dbReference type="Proteomes" id="UP001357223">
    <property type="component" value="Chromosome"/>
</dbReference>
<comment type="similarity">
    <text evidence="1">Belongs to the UPF0637 family.</text>
</comment>
<dbReference type="Pfam" id="PF06335">
    <property type="entry name" value="DUF1054"/>
    <property type="match status" value="1"/>
</dbReference>
<dbReference type="InterPro" id="IPR053707">
    <property type="entry name" value="UPF0637_domain_sf"/>
</dbReference>
<keyword evidence="3" id="KW-1185">Reference proteome</keyword>
<protein>
    <recommendedName>
        <fullName evidence="1">UPF0637 protein R4Z09_08585</fullName>
    </recommendedName>
</protein>
<dbReference type="EMBL" id="CP137640">
    <property type="protein sequence ID" value="WVX83018.1"/>
    <property type="molecule type" value="Genomic_DNA"/>
</dbReference>
<gene>
    <name evidence="2" type="ORF">R4Z09_08585</name>
</gene>
<dbReference type="InterPro" id="IPR009403">
    <property type="entry name" value="UPF0637"/>
</dbReference>
<reference evidence="2 3" key="1">
    <citation type="submission" date="2023-10" db="EMBL/GenBank/DDBJ databases">
        <title>Niallia locisalis sp.nov. isolated from a salt pond sample.</title>
        <authorList>
            <person name="Li X.-J."/>
            <person name="Dong L."/>
        </authorList>
    </citation>
    <scope>NUCLEOTIDE SEQUENCE [LARGE SCALE GENOMIC DNA]</scope>
    <source>
        <strain evidence="2 3">DSM 29761</strain>
    </source>
</reference>
<proteinExistence type="inferred from homology"/>
<dbReference type="HAMAP" id="MF_01851">
    <property type="entry name" value="UPF0637"/>
    <property type="match status" value="1"/>
</dbReference>
<evidence type="ECO:0000256" key="1">
    <source>
        <dbReference type="HAMAP-Rule" id="MF_01851"/>
    </source>
</evidence>
<dbReference type="PIRSF" id="PIRSF021332">
    <property type="entry name" value="DUF1054"/>
    <property type="match status" value="1"/>
</dbReference>
<dbReference type="Gene3D" id="3.30.930.20">
    <property type="entry name" value="Protein of unknown function DUF1054"/>
    <property type="match status" value="1"/>
</dbReference>
<dbReference type="SUPFAM" id="SSF142913">
    <property type="entry name" value="YktB/PF0168-like"/>
    <property type="match status" value="1"/>
</dbReference>
<organism evidence="2 3">
    <name type="scientific">Niallia oryzisoli</name>
    <dbReference type="NCBI Taxonomy" id="1737571"/>
    <lineage>
        <taxon>Bacteria</taxon>
        <taxon>Bacillati</taxon>
        <taxon>Bacillota</taxon>
        <taxon>Bacilli</taxon>
        <taxon>Bacillales</taxon>
        <taxon>Bacillaceae</taxon>
        <taxon>Niallia</taxon>
    </lineage>
</organism>